<dbReference type="AlphaFoldDB" id="A0A814Z4T4"/>
<protein>
    <submittedName>
        <fullName evidence="2">Uncharacterized protein</fullName>
    </submittedName>
</protein>
<evidence type="ECO:0000313" key="2">
    <source>
        <dbReference type="EMBL" id="CAF1238150.1"/>
    </source>
</evidence>
<organism evidence="2 3">
    <name type="scientific">Rotaria sordida</name>
    <dbReference type="NCBI Taxonomy" id="392033"/>
    <lineage>
        <taxon>Eukaryota</taxon>
        <taxon>Metazoa</taxon>
        <taxon>Spiralia</taxon>
        <taxon>Gnathifera</taxon>
        <taxon>Rotifera</taxon>
        <taxon>Eurotatoria</taxon>
        <taxon>Bdelloidea</taxon>
        <taxon>Philodinida</taxon>
        <taxon>Philodinidae</taxon>
        <taxon>Rotaria</taxon>
    </lineage>
</organism>
<feature type="compositionally biased region" description="Polar residues" evidence="1">
    <location>
        <begin position="10"/>
        <end position="19"/>
    </location>
</feature>
<gene>
    <name evidence="2" type="ORF">JXQ802_LOCUS26313</name>
</gene>
<dbReference type="EMBL" id="CAJNOL010000916">
    <property type="protein sequence ID" value="CAF1238150.1"/>
    <property type="molecule type" value="Genomic_DNA"/>
</dbReference>
<dbReference type="InterPro" id="IPR035892">
    <property type="entry name" value="C2_domain_sf"/>
</dbReference>
<accession>A0A814Z4T4</accession>
<reference evidence="2" key="1">
    <citation type="submission" date="2021-02" db="EMBL/GenBank/DDBJ databases">
        <authorList>
            <person name="Nowell W R."/>
        </authorList>
    </citation>
    <scope>NUCLEOTIDE SEQUENCE</scope>
</reference>
<comment type="caution">
    <text evidence="2">The sequence shown here is derived from an EMBL/GenBank/DDBJ whole genome shotgun (WGS) entry which is preliminary data.</text>
</comment>
<name>A0A814Z4T4_9BILA</name>
<feature type="region of interest" description="Disordered" evidence="1">
    <location>
        <begin position="1"/>
        <end position="32"/>
    </location>
</feature>
<dbReference type="SUPFAM" id="SSF49562">
    <property type="entry name" value="C2 domain (Calcium/lipid-binding domain, CaLB)"/>
    <property type="match status" value="1"/>
</dbReference>
<sequence length="234" mass="27717">MINYNEDKQPNSSNLQGLENDQPIPRGEPSEIINFDSNKRIFTSEHQPTGEIIKEKSDIYRLQDEYFRSCVHDIELGTHHKTNDSIQHQDQQYISEYDPIVHPDSKLGRLHLSIRYDDERSQLIIQIINAQGIIRPEQVYARDMCLTFSLIENDNNKYDVEKHERFVVENAPIQWNEPEIFCITYEKVIEKNLYIFLSNRTDPSTPRDREVLIPLNNLKNHAEEINKWFDLQYA</sequence>
<evidence type="ECO:0000313" key="3">
    <source>
        <dbReference type="Proteomes" id="UP000663870"/>
    </source>
</evidence>
<dbReference type="Proteomes" id="UP000663870">
    <property type="component" value="Unassembled WGS sequence"/>
</dbReference>
<dbReference type="Gene3D" id="2.60.40.150">
    <property type="entry name" value="C2 domain"/>
    <property type="match status" value="1"/>
</dbReference>
<keyword evidence="3" id="KW-1185">Reference proteome</keyword>
<proteinExistence type="predicted"/>
<evidence type="ECO:0000256" key="1">
    <source>
        <dbReference type="SAM" id="MobiDB-lite"/>
    </source>
</evidence>